<proteinExistence type="predicted"/>
<keyword evidence="3" id="KW-1185">Reference proteome</keyword>
<feature type="region of interest" description="Disordered" evidence="1">
    <location>
        <begin position="105"/>
        <end position="131"/>
    </location>
</feature>
<dbReference type="VEuPathDB" id="FungiDB:TSTA_065160"/>
<evidence type="ECO:0000313" key="2">
    <source>
        <dbReference type="EMBL" id="EED23058.1"/>
    </source>
</evidence>
<dbReference type="InParanoid" id="B8LTH9"/>
<dbReference type="GeneID" id="8102290"/>
<dbReference type="HOGENOM" id="CLU_1078397_0_0_1"/>
<accession>B8LTH9</accession>
<dbReference type="RefSeq" id="XP_002340445.1">
    <property type="nucleotide sequence ID" value="XM_002340404.1"/>
</dbReference>
<sequence>MILSSPCWHNQVLWLKAGNIICPNCYVPEDESMLTGSKVVYFGISCSHAYAHTSKIAAHTLPRNLKGSDFILYSRFHSFGCEVSICPVLEEVYEVYPYQGIPETDHQEQKKTLESLDGRSKDGDGKRKGEEKRTQKLIAFVGTKLYPQTVISSCIDSDNEYDKIKRYWECDDFENIYCMTSIKHQETALTQATYGNEPSVGCKYSHAAILVKIPSWEDGQKNFLAITSCSQTVSRFCSPIRDWAGVEIAPGCRFGIGG</sequence>
<reference evidence="3" key="1">
    <citation type="journal article" date="2015" name="Genome Announc.">
        <title>Genome sequence of the AIDS-associated pathogen Penicillium marneffei (ATCC18224) and its near taxonomic relative Talaromyces stipitatus (ATCC10500).</title>
        <authorList>
            <person name="Nierman W.C."/>
            <person name="Fedorova-Abrams N.D."/>
            <person name="Andrianopoulos A."/>
        </authorList>
    </citation>
    <scope>NUCLEOTIDE SEQUENCE [LARGE SCALE GENOMIC DNA]</scope>
    <source>
        <strain evidence="3">ATCC 10500 / CBS 375.48 / QM 6759 / NRRL 1006</strain>
    </source>
</reference>
<name>B8LTH9_TALSN</name>
<protein>
    <submittedName>
        <fullName evidence="2">Uncharacterized protein</fullName>
    </submittedName>
</protein>
<dbReference type="AlphaFoldDB" id="B8LTH9"/>
<dbReference type="PhylomeDB" id="B8LTH9"/>
<evidence type="ECO:0000313" key="3">
    <source>
        <dbReference type="Proteomes" id="UP000001745"/>
    </source>
</evidence>
<gene>
    <name evidence="2" type="ORF">TSTA_065160</name>
</gene>
<dbReference type="Proteomes" id="UP000001745">
    <property type="component" value="Unassembled WGS sequence"/>
</dbReference>
<dbReference type="OrthoDB" id="27483at2759"/>
<dbReference type="EMBL" id="EQ962652">
    <property type="protein sequence ID" value="EED23058.1"/>
    <property type="molecule type" value="Genomic_DNA"/>
</dbReference>
<dbReference type="eggNOG" id="ENOG502S0B1">
    <property type="taxonomic scope" value="Eukaryota"/>
</dbReference>
<evidence type="ECO:0000256" key="1">
    <source>
        <dbReference type="SAM" id="MobiDB-lite"/>
    </source>
</evidence>
<organism evidence="2 3">
    <name type="scientific">Talaromyces stipitatus (strain ATCC 10500 / CBS 375.48 / QM 6759 / NRRL 1006)</name>
    <name type="common">Penicillium stipitatum</name>
    <dbReference type="NCBI Taxonomy" id="441959"/>
    <lineage>
        <taxon>Eukaryota</taxon>
        <taxon>Fungi</taxon>
        <taxon>Dikarya</taxon>
        <taxon>Ascomycota</taxon>
        <taxon>Pezizomycotina</taxon>
        <taxon>Eurotiomycetes</taxon>
        <taxon>Eurotiomycetidae</taxon>
        <taxon>Eurotiales</taxon>
        <taxon>Trichocomaceae</taxon>
        <taxon>Talaromyces</taxon>
        <taxon>Talaromyces sect. Talaromyces</taxon>
    </lineage>
</organism>